<accession>A0A8A4U0W5</accession>
<dbReference type="RefSeq" id="WP_237382493.1">
    <property type="nucleotide sequence ID" value="NZ_CP071793.1"/>
</dbReference>
<evidence type="ECO:0000313" key="2">
    <source>
        <dbReference type="EMBL" id="QTD52385.1"/>
    </source>
</evidence>
<evidence type="ECO:0000313" key="3">
    <source>
        <dbReference type="Proteomes" id="UP000663929"/>
    </source>
</evidence>
<dbReference type="Proteomes" id="UP000663929">
    <property type="component" value="Chromosome"/>
</dbReference>
<name>A0A8A4U0W5_SULCO</name>
<organism evidence="2 3">
    <name type="scientific">Sulfidibacter corallicola</name>
    <dbReference type="NCBI Taxonomy" id="2818388"/>
    <lineage>
        <taxon>Bacteria</taxon>
        <taxon>Pseudomonadati</taxon>
        <taxon>Acidobacteriota</taxon>
        <taxon>Holophagae</taxon>
        <taxon>Acanthopleuribacterales</taxon>
        <taxon>Acanthopleuribacteraceae</taxon>
        <taxon>Sulfidibacter</taxon>
    </lineage>
</organism>
<keyword evidence="1" id="KW-0472">Membrane</keyword>
<keyword evidence="1" id="KW-1133">Transmembrane helix</keyword>
<gene>
    <name evidence="2" type="ORF">J3U87_07920</name>
</gene>
<sequence>MPPTFDLQTLLIAVTVIAVLVLALRFLGQLLIRFIKVWLGTLLIVSILLLAYYFLSPGLA</sequence>
<dbReference type="EMBL" id="CP071793">
    <property type="protein sequence ID" value="QTD52385.1"/>
    <property type="molecule type" value="Genomic_DNA"/>
</dbReference>
<proteinExistence type="predicted"/>
<protein>
    <submittedName>
        <fullName evidence="2">Uncharacterized protein</fullName>
    </submittedName>
</protein>
<keyword evidence="1" id="KW-0812">Transmembrane</keyword>
<reference evidence="2" key="1">
    <citation type="submission" date="2021-03" db="EMBL/GenBank/DDBJ databases">
        <title>Acanthopleuribacteraceae sp. M133.</title>
        <authorList>
            <person name="Wang G."/>
        </authorList>
    </citation>
    <scope>NUCLEOTIDE SEQUENCE</scope>
    <source>
        <strain evidence="2">M133</strain>
    </source>
</reference>
<dbReference type="AlphaFoldDB" id="A0A8A4U0W5"/>
<feature type="transmembrane region" description="Helical" evidence="1">
    <location>
        <begin position="34"/>
        <end position="55"/>
    </location>
</feature>
<feature type="transmembrane region" description="Helical" evidence="1">
    <location>
        <begin position="6"/>
        <end position="27"/>
    </location>
</feature>
<keyword evidence="3" id="KW-1185">Reference proteome</keyword>
<evidence type="ECO:0000256" key="1">
    <source>
        <dbReference type="SAM" id="Phobius"/>
    </source>
</evidence>
<dbReference type="KEGG" id="scor:J3U87_07920"/>